<comment type="caution">
    <text evidence="1">The sequence shown here is derived from an EMBL/GenBank/DDBJ whole genome shotgun (WGS) entry which is preliminary data.</text>
</comment>
<name>A0A2H6K9A8_9APIC</name>
<organism evidence="1 2">
    <name type="scientific">Babesia ovata</name>
    <dbReference type="NCBI Taxonomy" id="189622"/>
    <lineage>
        <taxon>Eukaryota</taxon>
        <taxon>Sar</taxon>
        <taxon>Alveolata</taxon>
        <taxon>Apicomplexa</taxon>
        <taxon>Aconoidasida</taxon>
        <taxon>Piroplasmida</taxon>
        <taxon>Babesiidae</taxon>
        <taxon>Babesia</taxon>
    </lineage>
</organism>
<reference evidence="1 2" key="1">
    <citation type="journal article" date="2017" name="BMC Genomics">
        <title>Whole-genome assembly of Babesia ovata and comparative genomics between closely related pathogens.</title>
        <authorList>
            <person name="Yamagishi J."/>
            <person name="Asada M."/>
            <person name="Hakimi H."/>
            <person name="Tanaka T.Q."/>
            <person name="Sugimoto C."/>
            <person name="Kawazu S."/>
        </authorList>
    </citation>
    <scope>NUCLEOTIDE SEQUENCE [LARGE SCALE GENOMIC DNA]</scope>
    <source>
        <strain evidence="1 2">Miyake</strain>
    </source>
</reference>
<dbReference type="RefSeq" id="XP_028865835.1">
    <property type="nucleotide sequence ID" value="XM_029010002.1"/>
</dbReference>
<keyword evidence="2" id="KW-1185">Reference proteome</keyword>
<dbReference type="GeneID" id="39873362"/>
<evidence type="ECO:0000313" key="1">
    <source>
        <dbReference type="EMBL" id="GBE59592.1"/>
    </source>
</evidence>
<gene>
    <name evidence="1" type="ORF">BOVATA_010850</name>
</gene>
<keyword evidence="1" id="KW-0808">Transferase</keyword>
<dbReference type="GO" id="GO:0016740">
    <property type="term" value="F:transferase activity"/>
    <property type="evidence" value="ECO:0007669"/>
    <property type="project" value="UniProtKB-KW"/>
</dbReference>
<dbReference type="VEuPathDB" id="PiroplasmaDB:BOVATA_010850"/>
<protein>
    <submittedName>
        <fullName evidence="1">GCN5-like N-acetyltransferase, putative</fullName>
    </submittedName>
</protein>
<evidence type="ECO:0000313" key="2">
    <source>
        <dbReference type="Proteomes" id="UP000236319"/>
    </source>
</evidence>
<dbReference type="AlphaFoldDB" id="A0A2H6K9A8"/>
<accession>A0A2H6K9A8</accession>
<sequence>MLVRLDSKESPILCIMKLLASSSRVSVSWRIQPSRSSNAVRCSSAFPEGSDKRLSHNQLEFLGVFERLMRQSQSLECDGILERALLIIGNESFKDLPVEFQEPHEVCQRLVAEDDKGLPEDKDEFLPAPAFHCWIRSDLGLVRHFHIRYLAFRKDVGRQLLEWLLPDKVVDEALNAPVPELVLLRSELVKVKEVKEHSVLDGGATCTAARMLSFKLSGA</sequence>
<dbReference type="EMBL" id="BDSA01000001">
    <property type="protein sequence ID" value="GBE59592.1"/>
    <property type="molecule type" value="Genomic_DNA"/>
</dbReference>
<proteinExistence type="predicted"/>
<dbReference type="Proteomes" id="UP000236319">
    <property type="component" value="Unassembled WGS sequence"/>
</dbReference>